<name>A0A8H7PJH9_9FUNG</name>
<evidence type="ECO:0000313" key="2">
    <source>
        <dbReference type="Proteomes" id="UP000612746"/>
    </source>
</evidence>
<dbReference type="OrthoDB" id="4537670at2759"/>
<dbReference type="EMBL" id="JAEPRA010000015">
    <property type="protein sequence ID" value="KAG2175128.1"/>
    <property type="molecule type" value="Genomic_DNA"/>
</dbReference>
<accession>A0A8H7PJH9</accession>
<organism evidence="1 2">
    <name type="scientific">Umbelopsis vinacea</name>
    <dbReference type="NCBI Taxonomy" id="44442"/>
    <lineage>
        <taxon>Eukaryota</taxon>
        <taxon>Fungi</taxon>
        <taxon>Fungi incertae sedis</taxon>
        <taxon>Mucoromycota</taxon>
        <taxon>Mucoromycotina</taxon>
        <taxon>Umbelopsidomycetes</taxon>
        <taxon>Umbelopsidales</taxon>
        <taxon>Umbelopsidaceae</taxon>
        <taxon>Umbelopsis</taxon>
    </lineage>
</organism>
<proteinExistence type="predicted"/>
<dbReference type="Proteomes" id="UP000612746">
    <property type="component" value="Unassembled WGS sequence"/>
</dbReference>
<reference evidence="1" key="1">
    <citation type="submission" date="2020-12" db="EMBL/GenBank/DDBJ databases">
        <title>Metabolic potential, ecology and presence of endohyphal bacteria is reflected in genomic diversity of Mucoromycotina.</title>
        <authorList>
            <person name="Muszewska A."/>
            <person name="Okrasinska A."/>
            <person name="Steczkiewicz K."/>
            <person name="Drgas O."/>
            <person name="Orlowska M."/>
            <person name="Perlinska-Lenart U."/>
            <person name="Aleksandrzak-Piekarczyk T."/>
            <person name="Szatraj K."/>
            <person name="Zielenkiewicz U."/>
            <person name="Pilsyk S."/>
            <person name="Malc E."/>
            <person name="Mieczkowski P."/>
            <person name="Kruszewska J.S."/>
            <person name="Biernat P."/>
            <person name="Pawlowska J."/>
        </authorList>
    </citation>
    <scope>NUCLEOTIDE SEQUENCE</scope>
    <source>
        <strain evidence="1">WA0000051536</strain>
    </source>
</reference>
<comment type="caution">
    <text evidence="1">The sequence shown here is derived from an EMBL/GenBank/DDBJ whole genome shotgun (WGS) entry which is preliminary data.</text>
</comment>
<sequence length="168" mass="19248">MVVQRGDICIIPSPKKFMGDRRTVKWSQDWGTQKSVDFCFIPFTCPKDNSGAFLAVEIAKMKEFQQSCKETPSDPDDWTCDESTYQFTVDDRFKYGQNNEQTWRFLVFQNPDYKPFQHRFSEVADSTDAMTFLGNISKSYGKYAEMVPNGGNVLSALKSIVGDDLHSF</sequence>
<gene>
    <name evidence="1" type="ORF">INT44_007606</name>
</gene>
<dbReference type="AlphaFoldDB" id="A0A8H7PJH9"/>
<keyword evidence="2" id="KW-1185">Reference proteome</keyword>
<protein>
    <submittedName>
        <fullName evidence="1">Uncharacterized protein</fullName>
    </submittedName>
</protein>
<evidence type="ECO:0000313" key="1">
    <source>
        <dbReference type="EMBL" id="KAG2175128.1"/>
    </source>
</evidence>